<name>A0A899FS19_9ASCO</name>
<gene>
    <name evidence="1" type="ORF">MERGE_001872</name>
</gene>
<evidence type="ECO:0000313" key="2">
    <source>
        <dbReference type="Proteomes" id="UP000663699"/>
    </source>
</evidence>
<dbReference type="EMBL" id="CP054534">
    <property type="protein sequence ID" value="QSL64571.1"/>
    <property type="molecule type" value="Genomic_DNA"/>
</dbReference>
<dbReference type="PANTHER" id="PTHR10678">
    <property type="entry name" value="26S PROTEASOME NON-ATPASE REGULATORY SUBUNIT 11/COP9 SIGNALOSOME COMPLEX SUBUNIT 2"/>
    <property type="match status" value="1"/>
</dbReference>
<dbReference type="Gene3D" id="1.25.40.570">
    <property type="match status" value="1"/>
</dbReference>
<evidence type="ECO:0000313" key="1">
    <source>
        <dbReference type="EMBL" id="QSL64571.1"/>
    </source>
</evidence>
<organism evidence="1 2">
    <name type="scientific">Pneumocystis wakefieldiae</name>
    <dbReference type="NCBI Taxonomy" id="38082"/>
    <lineage>
        <taxon>Eukaryota</taxon>
        <taxon>Fungi</taxon>
        <taxon>Dikarya</taxon>
        <taxon>Ascomycota</taxon>
        <taxon>Taphrinomycotina</taxon>
        <taxon>Pneumocystomycetes</taxon>
        <taxon>Pneumocystaceae</taxon>
        <taxon>Pneumocystis</taxon>
    </lineage>
</organism>
<accession>A0A899FS19</accession>
<keyword evidence="2" id="KW-1185">Reference proteome</keyword>
<reference evidence="1" key="1">
    <citation type="submission" date="2020-06" db="EMBL/GenBank/DDBJ databases">
        <title>Genomes of multiple members of Pneumocystis genus reveal paths to human pathogen Pneumocystis jirovecii.</title>
        <authorList>
            <person name="Cisse O.H."/>
            <person name="Ma L."/>
            <person name="Dekker J."/>
            <person name="Khil P."/>
            <person name="Jo J."/>
            <person name="Brenchley J."/>
            <person name="Blair R."/>
            <person name="Pahar B."/>
            <person name="Chabe M."/>
            <person name="Van Rompay K.A."/>
            <person name="Keesler R."/>
            <person name="Sukura A."/>
            <person name="Hirsch V."/>
            <person name="Kutty G."/>
            <person name="Liu Y."/>
            <person name="Peng L."/>
            <person name="Chen J."/>
            <person name="Song J."/>
            <person name="Weissenbacher-Lang C."/>
            <person name="Xu J."/>
            <person name="Upham N.S."/>
            <person name="Stajich J.E."/>
            <person name="Cuomo C.A."/>
            <person name="Cushion M.T."/>
            <person name="Kovacs J.A."/>
        </authorList>
    </citation>
    <scope>NUCLEOTIDE SEQUENCE</scope>
    <source>
        <strain evidence="1">2A</strain>
    </source>
</reference>
<proteinExistence type="predicted"/>
<sequence length="264" mass="31681">MEDFIIEDQDFEDEEEAEVDIENLYYHAKSIRSEPIKAIEEFKQVIRLETTKGIWGFRSYKQIIKLLFKLGKKHDVVSYYKELLTYTKSSVTKNYSEKSIHNILDYVSLDNDMEFMEEICSITLNFLEQIKNERLWLKANLKLAKLWLEKKDYIRLNKILKQLYNVCENHHGSTDHSKGAYLLEVYSLGIQMYSETKNNKRLKELYHQTLKIKFAIIHPYTMGVIRECGGKMHMEEKQWQKAQTDFFESFKNYDEADSHHRIRY</sequence>
<dbReference type="AlphaFoldDB" id="A0A899FS19"/>
<dbReference type="Proteomes" id="UP000663699">
    <property type="component" value="Chromosome 3"/>
</dbReference>
<dbReference type="InterPro" id="IPR050871">
    <property type="entry name" value="26S_Proteasome/COP9_Components"/>
</dbReference>
<protein>
    <submittedName>
        <fullName evidence="1">Uncharacterized protein</fullName>
    </submittedName>
</protein>
<dbReference type="OrthoDB" id="194139at2759"/>